<keyword evidence="4 5" id="KW-0472">Membrane</keyword>
<dbReference type="GeneID" id="62206954"/>
<dbReference type="GO" id="GO:0016020">
    <property type="term" value="C:membrane"/>
    <property type="evidence" value="ECO:0007669"/>
    <property type="project" value="UniProtKB-SubCell"/>
</dbReference>
<evidence type="ECO:0000256" key="5">
    <source>
        <dbReference type="SAM" id="Phobius"/>
    </source>
</evidence>
<comment type="subcellular location">
    <subcellularLocation>
        <location evidence="1">Membrane</location>
        <topology evidence="1">Multi-pass membrane protein</topology>
    </subcellularLocation>
</comment>
<organism evidence="7 8">
    <name type="scientific">Alternaria burnsii</name>
    <dbReference type="NCBI Taxonomy" id="1187904"/>
    <lineage>
        <taxon>Eukaryota</taxon>
        <taxon>Fungi</taxon>
        <taxon>Dikarya</taxon>
        <taxon>Ascomycota</taxon>
        <taxon>Pezizomycotina</taxon>
        <taxon>Dothideomycetes</taxon>
        <taxon>Pleosporomycetidae</taxon>
        <taxon>Pleosporales</taxon>
        <taxon>Pleosporineae</taxon>
        <taxon>Pleosporaceae</taxon>
        <taxon>Alternaria</taxon>
        <taxon>Alternaria sect. Alternaria</taxon>
    </lineage>
</organism>
<evidence type="ECO:0000256" key="2">
    <source>
        <dbReference type="ARBA" id="ARBA00022692"/>
    </source>
</evidence>
<evidence type="ECO:0000256" key="4">
    <source>
        <dbReference type="ARBA" id="ARBA00023136"/>
    </source>
</evidence>
<dbReference type="Proteomes" id="UP000596902">
    <property type="component" value="Unassembled WGS sequence"/>
</dbReference>
<dbReference type="InterPro" id="IPR058257">
    <property type="entry name" value="CorA-like_dom"/>
</dbReference>
<reference evidence="7" key="2">
    <citation type="submission" date="2020-08" db="EMBL/GenBank/DDBJ databases">
        <title>Draft Genome Sequence of Cumin Blight Pathogen Alternaria burnsii.</title>
        <authorList>
            <person name="Feng Z."/>
        </authorList>
    </citation>
    <scope>NUCLEOTIDE SEQUENCE</scope>
    <source>
        <strain evidence="7">CBS107.38</strain>
    </source>
</reference>
<dbReference type="EMBL" id="JAAABM010000013">
    <property type="protein sequence ID" value="KAF7673406.1"/>
    <property type="molecule type" value="Genomic_DNA"/>
</dbReference>
<keyword evidence="2 5" id="KW-0812">Transmembrane</keyword>
<evidence type="ECO:0000313" key="8">
    <source>
        <dbReference type="Proteomes" id="UP000596902"/>
    </source>
</evidence>
<evidence type="ECO:0000313" key="7">
    <source>
        <dbReference type="EMBL" id="KAF7673406.1"/>
    </source>
</evidence>
<dbReference type="SUPFAM" id="SSF144083">
    <property type="entry name" value="Magnesium transport protein CorA, transmembrane region"/>
    <property type="match status" value="1"/>
</dbReference>
<dbReference type="Gene3D" id="1.20.58.340">
    <property type="entry name" value="Magnesium transport protein CorA, transmembrane region"/>
    <property type="match status" value="1"/>
</dbReference>
<evidence type="ECO:0000259" key="6">
    <source>
        <dbReference type="Pfam" id="PF26616"/>
    </source>
</evidence>
<dbReference type="AlphaFoldDB" id="A0A8H7B5Y9"/>
<evidence type="ECO:0000256" key="1">
    <source>
        <dbReference type="ARBA" id="ARBA00004141"/>
    </source>
</evidence>
<comment type="caution">
    <text evidence="7">The sequence shown here is derived from an EMBL/GenBank/DDBJ whole genome shotgun (WGS) entry which is preliminary data.</text>
</comment>
<accession>A0A8H7B5Y9</accession>
<protein>
    <recommendedName>
        <fullName evidence="6">CorA-like transporter domain-containing protein</fullName>
    </recommendedName>
</protein>
<evidence type="ECO:0000256" key="3">
    <source>
        <dbReference type="ARBA" id="ARBA00022989"/>
    </source>
</evidence>
<keyword evidence="8" id="KW-1185">Reference proteome</keyword>
<dbReference type="InterPro" id="IPR045863">
    <property type="entry name" value="CorA_TM1_TM2"/>
</dbReference>
<feature type="transmembrane region" description="Helical" evidence="5">
    <location>
        <begin position="443"/>
        <end position="465"/>
    </location>
</feature>
<gene>
    <name evidence="7" type="ORF">GT037_008729</name>
</gene>
<reference evidence="7" key="1">
    <citation type="submission" date="2020-01" db="EMBL/GenBank/DDBJ databases">
        <authorList>
            <person name="Feng Z.H.Z."/>
        </authorList>
    </citation>
    <scope>NUCLEOTIDE SEQUENCE</scope>
    <source>
        <strain evidence="7">CBS107.38</strain>
    </source>
</reference>
<feature type="transmembrane region" description="Helical" evidence="5">
    <location>
        <begin position="485"/>
        <end position="503"/>
    </location>
</feature>
<proteinExistence type="predicted"/>
<dbReference type="Pfam" id="PF26616">
    <property type="entry name" value="CorA-like"/>
    <property type="match status" value="1"/>
</dbReference>
<keyword evidence="3 5" id="KW-1133">Transmembrane helix</keyword>
<feature type="domain" description="CorA-like transporter" evidence="6">
    <location>
        <begin position="93"/>
        <end position="206"/>
    </location>
</feature>
<sequence length="537" mass="61629">MVRLQANDRYYSRTGLLNFLRKTFPDCKNFRINEVKDGFFTFEAPRELTDDEWILHSQPVSVTMFADGLPAHDPSDVRPLALSTTQIRSKILENTRLFSKREEKHLIELLELGVDSSRDPDTFTFTDEAQLSSHLRSARRETLGSGIDIYLLHQQHTWASLNASRDMVSTLMDHCKVGCGFSKILRCFNARHLPTEEAYSGTSHTVFTADRSEFGWVYKYPEKKDVKSGNPWVIRHTGIYQIHNKKGSRSTLLIVNPSSNAPFDDYLRKRLQQVSGRSTIISTPTIIHTMLISSHLQSWRDYLEDHETLLLKLDLKPACTALEEPLVTFDTLKEVRAIEKRILPAEPLLTALDELIRDLEQAGDHLLEANDGNKDARVAVHQSLEELRKEALSYRNRGAYLQKRVQLTAQSVLDSLNLGFQQLAKGQSQNTFQMARSAREDSVAIRAITLVTSFYLPFSFVATMFGMNLVDFDSESRNLLVSKQLWLYFVISIPLTILTLACWRWRMQTYRKGYLKQENSSLEYNKSIDNTSDMEMV</sequence>
<name>A0A8H7B5Y9_9PLEO</name>
<dbReference type="RefSeq" id="XP_038783741.1">
    <property type="nucleotide sequence ID" value="XM_038933776.1"/>
</dbReference>